<protein>
    <submittedName>
        <fullName evidence="5">TrkA family potassium uptake protein</fullName>
    </submittedName>
</protein>
<dbReference type="AlphaFoldDB" id="A0A923L1D9"/>
<proteinExistence type="predicted"/>
<keyword evidence="6" id="KW-1185">Reference proteome</keyword>
<dbReference type="GO" id="GO:0006813">
    <property type="term" value="P:potassium ion transport"/>
    <property type="evidence" value="ECO:0007669"/>
    <property type="project" value="InterPro"/>
</dbReference>
<evidence type="ECO:0000256" key="2">
    <source>
        <dbReference type="ARBA" id="ARBA00023065"/>
    </source>
</evidence>
<evidence type="ECO:0000313" key="6">
    <source>
        <dbReference type="Proteomes" id="UP000659630"/>
    </source>
</evidence>
<feature type="domain" description="RCK N-terminal" evidence="3">
    <location>
        <begin position="1"/>
        <end position="117"/>
    </location>
</feature>
<dbReference type="EMBL" id="JACONZ010000002">
    <property type="protein sequence ID" value="MBC5581108.1"/>
    <property type="molecule type" value="Genomic_DNA"/>
</dbReference>
<dbReference type="RefSeq" id="WP_186887477.1">
    <property type="nucleotide sequence ID" value="NZ_JACONZ010000002.1"/>
</dbReference>
<gene>
    <name evidence="5" type="ORF">H8S23_06280</name>
</gene>
<organism evidence="5 6">
    <name type="scientific">Anaerofilum hominis</name>
    <dbReference type="NCBI Taxonomy" id="2763016"/>
    <lineage>
        <taxon>Bacteria</taxon>
        <taxon>Bacillati</taxon>
        <taxon>Bacillota</taxon>
        <taxon>Clostridia</taxon>
        <taxon>Eubacteriales</taxon>
        <taxon>Oscillospiraceae</taxon>
        <taxon>Anaerofilum</taxon>
    </lineage>
</organism>
<dbReference type="PANTHER" id="PTHR43833:SF5">
    <property type="entry name" value="TRK SYSTEM POTASSIUM UPTAKE PROTEIN TRKA"/>
    <property type="match status" value="1"/>
</dbReference>
<dbReference type="InterPro" id="IPR036291">
    <property type="entry name" value="NAD(P)-bd_dom_sf"/>
</dbReference>
<dbReference type="Pfam" id="PF02254">
    <property type="entry name" value="TrkA_N"/>
    <property type="match status" value="1"/>
</dbReference>
<dbReference type="Pfam" id="PF02080">
    <property type="entry name" value="TrkA_C"/>
    <property type="match status" value="1"/>
</dbReference>
<keyword evidence="2" id="KW-0406">Ion transport</keyword>
<dbReference type="SUPFAM" id="SSF116726">
    <property type="entry name" value="TrkA C-terminal domain-like"/>
    <property type="match status" value="1"/>
</dbReference>
<evidence type="ECO:0000256" key="1">
    <source>
        <dbReference type="ARBA" id="ARBA00022448"/>
    </source>
</evidence>
<dbReference type="InterPro" id="IPR003148">
    <property type="entry name" value="RCK_N"/>
</dbReference>
<evidence type="ECO:0000313" key="5">
    <source>
        <dbReference type="EMBL" id="MBC5581108.1"/>
    </source>
</evidence>
<evidence type="ECO:0000259" key="4">
    <source>
        <dbReference type="PROSITE" id="PS51202"/>
    </source>
</evidence>
<comment type="caution">
    <text evidence="5">The sequence shown here is derived from an EMBL/GenBank/DDBJ whole genome shotgun (WGS) entry which is preliminary data.</text>
</comment>
<dbReference type="InterPro" id="IPR050721">
    <property type="entry name" value="Trk_Ktr_HKT_K-transport"/>
</dbReference>
<dbReference type="GO" id="GO:0008324">
    <property type="term" value="F:monoatomic cation transmembrane transporter activity"/>
    <property type="evidence" value="ECO:0007669"/>
    <property type="project" value="InterPro"/>
</dbReference>
<dbReference type="InterPro" id="IPR036721">
    <property type="entry name" value="RCK_C_sf"/>
</dbReference>
<reference evidence="5" key="1">
    <citation type="submission" date="2020-08" db="EMBL/GenBank/DDBJ databases">
        <title>Genome public.</title>
        <authorList>
            <person name="Liu C."/>
            <person name="Sun Q."/>
        </authorList>
    </citation>
    <scope>NUCLEOTIDE SEQUENCE</scope>
    <source>
        <strain evidence="5">BX8</strain>
    </source>
</reference>
<keyword evidence="1" id="KW-0813">Transport</keyword>
<dbReference type="PROSITE" id="PS51202">
    <property type="entry name" value="RCK_C"/>
    <property type="match status" value="1"/>
</dbReference>
<evidence type="ECO:0000259" key="3">
    <source>
        <dbReference type="PROSITE" id="PS51201"/>
    </source>
</evidence>
<dbReference type="InterPro" id="IPR006037">
    <property type="entry name" value="RCK_C"/>
</dbReference>
<dbReference type="SUPFAM" id="SSF51735">
    <property type="entry name" value="NAD(P)-binding Rossmann-fold domains"/>
    <property type="match status" value="1"/>
</dbReference>
<dbReference type="PROSITE" id="PS51201">
    <property type="entry name" value="RCK_N"/>
    <property type="match status" value="1"/>
</dbReference>
<sequence length="223" mass="23885">MRIAIAGGRGKADYLIRLLLSRHHQVVALHDDPDYCAYLSRQHHIPVICGDPCKRYVLDDAEIDGFDLLVALRPSDADNLVICQSAQRLYHVKRTLAVVASPKSVELFQKLGVTTALSAAYLASQYIEQAAAVEGMVDTLPLENGRLSLTELLITAASPAAGKKVARLPLPQDAVICCILRGGDMLVARGESQVLANDKLLVLSPAALRESVVAALRGGNGVV</sequence>
<feature type="domain" description="RCK C-terminal" evidence="4">
    <location>
        <begin position="137"/>
        <end position="219"/>
    </location>
</feature>
<name>A0A923L1D9_9FIRM</name>
<dbReference type="Gene3D" id="3.30.70.1450">
    <property type="entry name" value="Regulator of K+ conductance, C-terminal domain"/>
    <property type="match status" value="1"/>
</dbReference>
<accession>A0A923L1D9</accession>
<dbReference type="PANTHER" id="PTHR43833">
    <property type="entry name" value="POTASSIUM CHANNEL PROTEIN 2-RELATED-RELATED"/>
    <property type="match status" value="1"/>
</dbReference>
<dbReference type="Proteomes" id="UP000659630">
    <property type="component" value="Unassembled WGS sequence"/>
</dbReference>
<dbReference type="Gene3D" id="3.40.50.720">
    <property type="entry name" value="NAD(P)-binding Rossmann-like Domain"/>
    <property type="match status" value="1"/>
</dbReference>